<evidence type="ECO:0000259" key="1">
    <source>
        <dbReference type="Pfam" id="PF07883"/>
    </source>
</evidence>
<reference evidence="2" key="1">
    <citation type="journal article" date="2015" name="Nature">
        <title>Complex archaea that bridge the gap between prokaryotes and eukaryotes.</title>
        <authorList>
            <person name="Spang A."/>
            <person name="Saw J.H."/>
            <person name="Jorgensen S.L."/>
            <person name="Zaremba-Niedzwiedzka K."/>
            <person name="Martijn J."/>
            <person name="Lind A.E."/>
            <person name="van Eijk R."/>
            <person name="Schleper C."/>
            <person name="Guy L."/>
            <person name="Ettema T.J."/>
        </authorList>
    </citation>
    <scope>NUCLEOTIDE SEQUENCE</scope>
</reference>
<dbReference type="PANTHER" id="PTHR43346:SF1">
    <property type="entry name" value="QUERCETIN 2,3-DIOXYGENASE-RELATED"/>
    <property type="match status" value="1"/>
</dbReference>
<dbReference type="SUPFAM" id="SSF51182">
    <property type="entry name" value="RmlC-like cupins"/>
    <property type="match status" value="1"/>
</dbReference>
<dbReference type="Pfam" id="PF07883">
    <property type="entry name" value="Cupin_2"/>
    <property type="match status" value="1"/>
</dbReference>
<protein>
    <recommendedName>
        <fullName evidence="1">Cupin type-2 domain-containing protein</fullName>
    </recommendedName>
</protein>
<proteinExistence type="predicted"/>
<dbReference type="CDD" id="cd02223">
    <property type="entry name" value="cupin_Bh2720-like"/>
    <property type="match status" value="1"/>
</dbReference>
<sequence>MLRKSNRPYTDRTPRQRWKGALSRFNANRELMAHLPEGVELPEPFEATAETEDSFFTDLGESAKANSAFRRVEYTGNNMQLVLMTLKPGEEIGEEVHEAVSQFLRIEQGSGELTLGEQTHEMKQESAVVVPEGTIHNLVNTGSVDMHLYSIYSPPQHPAGTVHETKEEADAAEDHEVEAGIYEGVEDITISDILEAHDKWQAESPGDSGAIHRFVDDSWAAKRAKKVDVG</sequence>
<name>A0A0F9RRQ7_9ZZZZ</name>
<dbReference type="InterPro" id="IPR052538">
    <property type="entry name" value="Flavonoid_dioxygenase-like"/>
</dbReference>
<dbReference type="PANTHER" id="PTHR43346">
    <property type="entry name" value="LIGAND BINDING DOMAIN PROTEIN, PUTATIVE (AFU_ORTHOLOGUE AFUA_6G14370)-RELATED"/>
    <property type="match status" value="1"/>
</dbReference>
<accession>A0A0F9RRQ7</accession>
<dbReference type="EMBL" id="LAZR01002618">
    <property type="protein sequence ID" value="KKN27676.1"/>
    <property type="molecule type" value="Genomic_DNA"/>
</dbReference>
<dbReference type="InterPro" id="IPR011051">
    <property type="entry name" value="RmlC_Cupin_sf"/>
</dbReference>
<comment type="caution">
    <text evidence="2">The sequence shown here is derived from an EMBL/GenBank/DDBJ whole genome shotgun (WGS) entry which is preliminary data.</text>
</comment>
<dbReference type="Gene3D" id="2.60.120.10">
    <property type="entry name" value="Jelly Rolls"/>
    <property type="match status" value="1"/>
</dbReference>
<evidence type="ECO:0000313" key="2">
    <source>
        <dbReference type="EMBL" id="KKN27676.1"/>
    </source>
</evidence>
<dbReference type="InterPro" id="IPR013096">
    <property type="entry name" value="Cupin_2"/>
</dbReference>
<feature type="domain" description="Cupin type-2" evidence="1">
    <location>
        <begin position="83"/>
        <end position="152"/>
    </location>
</feature>
<dbReference type="AlphaFoldDB" id="A0A0F9RRQ7"/>
<dbReference type="InterPro" id="IPR014710">
    <property type="entry name" value="RmlC-like_jellyroll"/>
</dbReference>
<organism evidence="2">
    <name type="scientific">marine sediment metagenome</name>
    <dbReference type="NCBI Taxonomy" id="412755"/>
    <lineage>
        <taxon>unclassified sequences</taxon>
        <taxon>metagenomes</taxon>
        <taxon>ecological metagenomes</taxon>
    </lineage>
</organism>
<gene>
    <name evidence="2" type="ORF">LCGC14_0861990</name>
</gene>